<keyword evidence="9" id="KW-1185">Reference proteome</keyword>
<gene>
    <name evidence="6 8" type="primary">nusB</name>
    <name evidence="8" type="ORF">H9Q76_04525</name>
</gene>
<evidence type="ECO:0000256" key="6">
    <source>
        <dbReference type="HAMAP-Rule" id="MF_00073"/>
    </source>
</evidence>
<dbReference type="GO" id="GO:0031564">
    <property type="term" value="P:transcription antitermination"/>
    <property type="evidence" value="ECO:0007669"/>
    <property type="project" value="UniProtKB-KW"/>
</dbReference>
<dbReference type="HAMAP" id="MF_00073">
    <property type="entry name" value="NusB"/>
    <property type="match status" value="1"/>
</dbReference>
<evidence type="ECO:0000256" key="2">
    <source>
        <dbReference type="ARBA" id="ARBA00022814"/>
    </source>
</evidence>
<dbReference type="KEGG" id="wcp:H9Q76_04525"/>
<proteinExistence type="inferred from homology"/>
<dbReference type="Proteomes" id="UP000515819">
    <property type="component" value="Chromosome"/>
</dbReference>
<organism evidence="8 9">
    <name type="scientific">Wujia chipingensis</name>
    <dbReference type="NCBI Taxonomy" id="2763670"/>
    <lineage>
        <taxon>Bacteria</taxon>
        <taxon>Bacillati</taxon>
        <taxon>Bacillota</taxon>
        <taxon>Clostridia</taxon>
        <taxon>Lachnospirales</taxon>
        <taxon>Lachnospiraceae</taxon>
        <taxon>Wujia</taxon>
    </lineage>
</organism>
<sequence length="148" mass="16963">MTRRSIRENIFLIVFKAEFNNQEEMEEQIRYSISKIEEPEEDPEDVAITETGKVKEEDLAYIADKSHKILSMLPALDEKISEISDGWQIGRLGKPELAILRLALYEMLYDEEVPFRVAINEAVELAKKYCNPDASGFINAVLAKVEEP</sequence>
<dbReference type="Pfam" id="PF01029">
    <property type="entry name" value="NusB"/>
    <property type="match status" value="1"/>
</dbReference>
<reference evidence="8 9" key="1">
    <citation type="submission" date="2020-08" db="EMBL/GenBank/DDBJ databases">
        <authorList>
            <person name="Liu C."/>
            <person name="Sun Q."/>
        </authorList>
    </citation>
    <scope>NUCLEOTIDE SEQUENCE [LARGE SCALE GENOMIC DNA]</scope>
    <source>
        <strain evidence="8 9">NSJ-4</strain>
    </source>
</reference>
<protein>
    <recommendedName>
        <fullName evidence="6">Transcription antitermination protein NusB</fullName>
    </recommendedName>
    <alternativeName>
        <fullName evidence="6">Antitermination factor NusB</fullName>
    </alternativeName>
</protein>
<evidence type="ECO:0000259" key="7">
    <source>
        <dbReference type="Pfam" id="PF01029"/>
    </source>
</evidence>
<dbReference type="InterPro" id="IPR011605">
    <property type="entry name" value="NusB_fam"/>
</dbReference>
<dbReference type="PANTHER" id="PTHR11078">
    <property type="entry name" value="N UTILIZATION SUBSTANCE PROTEIN B-RELATED"/>
    <property type="match status" value="1"/>
</dbReference>
<comment type="similarity">
    <text evidence="1 6">Belongs to the NusB family.</text>
</comment>
<name>A0A7G9FPS1_9FIRM</name>
<dbReference type="GO" id="GO:0006353">
    <property type="term" value="P:DNA-templated transcription termination"/>
    <property type="evidence" value="ECO:0007669"/>
    <property type="project" value="UniProtKB-UniRule"/>
</dbReference>
<evidence type="ECO:0000256" key="1">
    <source>
        <dbReference type="ARBA" id="ARBA00005952"/>
    </source>
</evidence>
<dbReference type="GO" id="GO:0003723">
    <property type="term" value="F:RNA binding"/>
    <property type="evidence" value="ECO:0007669"/>
    <property type="project" value="UniProtKB-UniRule"/>
</dbReference>
<comment type="function">
    <text evidence="6">Involved in transcription antitermination. Required for transcription of ribosomal RNA (rRNA) genes. Binds specifically to the boxA antiterminator sequence of the ribosomal RNA (rrn) operons.</text>
</comment>
<evidence type="ECO:0000313" key="9">
    <source>
        <dbReference type="Proteomes" id="UP000515819"/>
    </source>
</evidence>
<dbReference type="InterPro" id="IPR035926">
    <property type="entry name" value="NusB-like_sf"/>
</dbReference>
<evidence type="ECO:0000256" key="5">
    <source>
        <dbReference type="ARBA" id="ARBA00023163"/>
    </source>
</evidence>
<accession>A0A7G9FPS1</accession>
<dbReference type="AlphaFoldDB" id="A0A7G9FPS1"/>
<dbReference type="InterPro" id="IPR006027">
    <property type="entry name" value="NusB_RsmB_TIM44"/>
</dbReference>
<dbReference type="GO" id="GO:0005829">
    <property type="term" value="C:cytosol"/>
    <property type="evidence" value="ECO:0007669"/>
    <property type="project" value="TreeGrafter"/>
</dbReference>
<keyword evidence="4 6" id="KW-0805">Transcription regulation</keyword>
<keyword evidence="5 6" id="KW-0804">Transcription</keyword>
<dbReference type="PANTHER" id="PTHR11078:SF3">
    <property type="entry name" value="ANTITERMINATION NUSB DOMAIN-CONTAINING PROTEIN"/>
    <property type="match status" value="1"/>
</dbReference>
<dbReference type="RefSeq" id="WP_117780993.1">
    <property type="nucleotide sequence ID" value="NZ_CP060632.1"/>
</dbReference>
<evidence type="ECO:0000313" key="8">
    <source>
        <dbReference type="EMBL" id="QNM00553.1"/>
    </source>
</evidence>
<evidence type="ECO:0000256" key="3">
    <source>
        <dbReference type="ARBA" id="ARBA00022884"/>
    </source>
</evidence>
<dbReference type="NCBIfam" id="TIGR01951">
    <property type="entry name" value="nusB"/>
    <property type="match status" value="1"/>
</dbReference>
<dbReference type="Gene3D" id="1.10.940.10">
    <property type="entry name" value="NusB-like"/>
    <property type="match status" value="1"/>
</dbReference>
<dbReference type="EMBL" id="CP060632">
    <property type="protein sequence ID" value="QNM00553.1"/>
    <property type="molecule type" value="Genomic_DNA"/>
</dbReference>
<evidence type="ECO:0000256" key="4">
    <source>
        <dbReference type="ARBA" id="ARBA00023015"/>
    </source>
</evidence>
<dbReference type="SUPFAM" id="SSF48013">
    <property type="entry name" value="NusB-like"/>
    <property type="match status" value="1"/>
</dbReference>
<feature type="domain" description="NusB/RsmB/TIM44" evidence="7">
    <location>
        <begin position="5"/>
        <end position="146"/>
    </location>
</feature>
<keyword evidence="3 6" id="KW-0694">RNA-binding</keyword>
<keyword evidence="2 6" id="KW-0889">Transcription antitermination</keyword>